<dbReference type="Pfam" id="PF05229">
    <property type="entry name" value="SCPU"/>
    <property type="match status" value="1"/>
</dbReference>
<accession>A0ABV7RRJ5</accession>
<feature type="chain" id="PRO_5047303015" evidence="1">
    <location>
        <begin position="27"/>
        <end position="168"/>
    </location>
</feature>
<dbReference type="InterPro" id="IPR007893">
    <property type="entry name" value="Spore_coat_U/FanG"/>
</dbReference>
<reference evidence="4" key="1">
    <citation type="journal article" date="2019" name="Int. J. Syst. Evol. Microbiol.">
        <title>The Global Catalogue of Microorganisms (GCM) 10K type strain sequencing project: providing services to taxonomists for standard genome sequencing and annotation.</title>
        <authorList>
            <consortium name="The Broad Institute Genomics Platform"/>
            <consortium name="The Broad Institute Genome Sequencing Center for Infectious Disease"/>
            <person name="Wu L."/>
            <person name="Ma J."/>
        </authorList>
    </citation>
    <scope>NUCLEOTIDE SEQUENCE [LARGE SCALE GENOMIC DNA]</scope>
    <source>
        <strain evidence="4">KCTC 42875</strain>
    </source>
</reference>
<evidence type="ECO:0000313" key="3">
    <source>
        <dbReference type="EMBL" id="MFC3551257.1"/>
    </source>
</evidence>
<protein>
    <submittedName>
        <fullName evidence="3">Spore coat U domain-containing protein</fullName>
    </submittedName>
</protein>
<dbReference type="Proteomes" id="UP001595740">
    <property type="component" value="Unassembled WGS sequence"/>
</dbReference>
<dbReference type="InterPro" id="IPR053167">
    <property type="entry name" value="Spore_coat_component"/>
</dbReference>
<evidence type="ECO:0000313" key="4">
    <source>
        <dbReference type="Proteomes" id="UP001595740"/>
    </source>
</evidence>
<evidence type="ECO:0000256" key="1">
    <source>
        <dbReference type="SAM" id="SignalP"/>
    </source>
</evidence>
<dbReference type="RefSeq" id="WP_386758998.1">
    <property type="nucleotide sequence ID" value="NZ_JBHRXK010000003.1"/>
</dbReference>
<feature type="domain" description="Spore coat protein U/FanG" evidence="2">
    <location>
        <begin position="30"/>
        <end position="165"/>
    </location>
</feature>
<keyword evidence="4" id="KW-1185">Reference proteome</keyword>
<feature type="signal peptide" evidence="1">
    <location>
        <begin position="1"/>
        <end position="26"/>
    </location>
</feature>
<name>A0ABV7RRJ5_9GAMM</name>
<dbReference type="EMBL" id="JBHRXK010000003">
    <property type="protein sequence ID" value="MFC3551257.1"/>
    <property type="molecule type" value="Genomic_DNA"/>
</dbReference>
<organism evidence="3 4">
    <name type="scientific">Lysobacter cavernae</name>
    <dbReference type="NCBI Taxonomy" id="1685901"/>
    <lineage>
        <taxon>Bacteria</taxon>
        <taxon>Pseudomonadati</taxon>
        <taxon>Pseudomonadota</taxon>
        <taxon>Gammaproteobacteria</taxon>
        <taxon>Lysobacterales</taxon>
        <taxon>Lysobacteraceae</taxon>
        <taxon>Lysobacter</taxon>
    </lineage>
</organism>
<gene>
    <name evidence="3" type="ORF">ACFOLC_09565</name>
</gene>
<proteinExistence type="predicted"/>
<keyword evidence="1" id="KW-0732">Signal</keyword>
<evidence type="ECO:0000259" key="2">
    <source>
        <dbReference type="Pfam" id="PF05229"/>
    </source>
</evidence>
<sequence>MSKHCRHFMTIVPGLLLAASATGSLAATKTAQFQVRATLDPSCTIAASDLDFGSQGVLDASVDATSTISVTCTSGVDYNIEFNLGDWQSTNYSNRNLRHTDGYTTIKYQLYTDSARTSIWGNGNAGTQKKGGTGNGALQNLTVYGRLPTQSVPKSGTYTDTITATINY</sequence>
<dbReference type="SMART" id="SM00972">
    <property type="entry name" value="SCPU"/>
    <property type="match status" value="1"/>
</dbReference>
<comment type="caution">
    <text evidence="3">The sequence shown here is derived from an EMBL/GenBank/DDBJ whole genome shotgun (WGS) entry which is preliminary data.</text>
</comment>
<dbReference type="PANTHER" id="PTHR37089:SF4">
    <property type="entry name" value="EXPORTED PROTEIN"/>
    <property type="match status" value="1"/>
</dbReference>
<dbReference type="PANTHER" id="PTHR37089">
    <property type="entry name" value="PROTEIN U-RELATED"/>
    <property type="match status" value="1"/>
</dbReference>